<keyword evidence="1" id="KW-0472">Membrane</keyword>
<gene>
    <name evidence="2" type="ORF">GCK72_021166</name>
</gene>
<dbReference type="GeneID" id="78777147"/>
<evidence type="ECO:0000313" key="2">
    <source>
        <dbReference type="EMBL" id="KAF1754603.1"/>
    </source>
</evidence>
<dbReference type="CTD" id="78777147"/>
<organism evidence="2 3">
    <name type="scientific">Caenorhabditis remanei</name>
    <name type="common">Caenorhabditis vulgaris</name>
    <dbReference type="NCBI Taxonomy" id="31234"/>
    <lineage>
        <taxon>Eukaryota</taxon>
        <taxon>Metazoa</taxon>
        <taxon>Ecdysozoa</taxon>
        <taxon>Nematoda</taxon>
        <taxon>Chromadorea</taxon>
        <taxon>Rhabditida</taxon>
        <taxon>Rhabditina</taxon>
        <taxon>Rhabditomorpha</taxon>
        <taxon>Rhabditoidea</taxon>
        <taxon>Rhabditidae</taxon>
        <taxon>Peloderinae</taxon>
        <taxon>Caenorhabditis</taxon>
    </lineage>
</organism>
<feature type="transmembrane region" description="Helical" evidence="1">
    <location>
        <begin position="65"/>
        <end position="84"/>
    </location>
</feature>
<comment type="caution">
    <text evidence="2">The sequence shown here is derived from an EMBL/GenBank/DDBJ whole genome shotgun (WGS) entry which is preliminary data.</text>
</comment>
<dbReference type="RefSeq" id="XP_053582985.1">
    <property type="nucleotide sequence ID" value="XM_053734072.1"/>
</dbReference>
<keyword evidence="1" id="KW-1133">Transmembrane helix</keyword>
<evidence type="ECO:0000313" key="3">
    <source>
        <dbReference type="Proteomes" id="UP000483820"/>
    </source>
</evidence>
<accession>A0A6A5GIU0</accession>
<reference evidence="2 3" key="1">
    <citation type="submission" date="2019-12" db="EMBL/GenBank/DDBJ databases">
        <title>Chromosome-level assembly of the Caenorhabditis remanei genome.</title>
        <authorList>
            <person name="Teterina A.A."/>
            <person name="Willis J.H."/>
            <person name="Phillips P.C."/>
        </authorList>
    </citation>
    <scope>NUCLEOTIDE SEQUENCE [LARGE SCALE GENOMIC DNA]</scope>
    <source>
        <strain evidence="2 3">PX506</strain>
        <tissue evidence="2">Whole organism</tissue>
    </source>
</reference>
<protein>
    <submittedName>
        <fullName evidence="2">Uncharacterized protein</fullName>
    </submittedName>
</protein>
<dbReference type="Proteomes" id="UP000483820">
    <property type="component" value="Chromosome V"/>
</dbReference>
<sequence>MVLSSFGGITLWSKHEVAEVTTDMDCSSIPRTLNPPRYQAIIPDDYLAMYQMILGLIRNVKLVPLYIYPVWLVVLIGFLLVTVVKKER</sequence>
<proteinExistence type="predicted"/>
<dbReference type="EMBL" id="WUAV01000005">
    <property type="protein sequence ID" value="KAF1754603.1"/>
    <property type="molecule type" value="Genomic_DNA"/>
</dbReference>
<dbReference type="KEGG" id="crq:GCK72_021166"/>
<name>A0A6A5GIU0_CAERE</name>
<keyword evidence="1" id="KW-0812">Transmembrane</keyword>
<evidence type="ECO:0000256" key="1">
    <source>
        <dbReference type="SAM" id="Phobius"/>
    </source>
</evidence>
<dbReference type="AlphaFoldDB" id="A0A6A5GIU0"/>